<feature type="domain" description="PAC" evidence="3">
    <location>
        <begin position="230"/>
        <end position="283"/>
    </location>
</feature>
<dbReference type="InterPro" id="IPR052155">
    <property type="entry name" value="Biofilm_reg_signaling"/>
</dbReference>
<evidence type="ECO:0000313" key="7">
    <source>
        <dbReference type="Proteomes" id="UP000308038"/>
    </source>
</evidence>
<dbReference type="PROSITE" id="PS50887">
    <property type="entry name" value="GGDEF"/>
    <property type="match status" value="1"/>
</dbReference>
<dbReference type="Pfam" id="PF00563">
    <property type="entry name" value="EAL"/>
    <property type="match status" value="1"/>
</dbReference>
<dbReference type="SMART" id="SM00086">
    <property type="entry name" value="PAC"/>
    <property type="match status" value="3"/>
</dbReference>
<dbReference type="PROSITE" id="PS50883">
    <property type="entry name" value="EAL"/>
    <property type="match status" value="1"/>
</dbReference>
<dbReference type="InterPro" id="IPR043128">
    <property type="entry name" value="Rev_trsase/Diguanyl_cyclase"/>
</dbReference>
<dbReference type="Gene3D" id="3.30.70.270">
    <property type="match status" value="1"/>
</dbReference>
<feature type="domain" description="PAC" evidence="3">
    <location>
        <begin position="360"/>
        <end position="413"/>
    </location>
</feature>
<dbReference type="SMART" id="SM00052">
    <property type="entry name" value="EAL"/>
    <property type="match status" value="1"/>
</dbReference>
<dbReference type="PANTHER" id="PTHR44757:SF2">
    <property type="entry name" value="BIOFILM ARCHITECTURE MAINTENANCE PROTEIN MBAA"/>
    <property type="match status" value="1"/>
</dbReference>
<evidence type="ECO:0000313" key="6">
    <source>
        <dbReference type="EMBL" id="THG41950.1"/>
    </source>
</evidence>
<feature type="domain" description="PAS" evidence="2">
    <location>
        <begin position="284"/>
        <end position="355"/>
    </location>
</feature>
<dbReference type="InterPro" id="IPR001610">
    <property type="entry name" value="PAC"/>
</dbReference>
<evidence type="ECO:0000256" key="1">
    <source>
        <dbReference type="SAM" id="MobiDB-lite"/>
    </source>
</evidence>
<evidence type="ECO:0000259" key="3">
    <source>
        <dbReference type="PROSITE" id="PS50113"/>
    </source>
</evidence>
<feature type="domain" description="PAS" evidence="2">
    <location>
        <begin position="33"/>
        <end position="104"/>
    </location>
</feature>
<dbReference type="PROSITE" id="PS50112">
    <property type="entry name" value="PAS"/>
    <property type="match status" value="3"/>
</dbReference>
<dbReference type="EMBL" id="SSTI01000001">
    <property type="protein sequence ID" value="THG41950.1"/>
    <property type="molecule type" value="Genomic_DNA"/>
</dbReference>
<dbReference type="InterPro" id="IPR000014">
    <property type="entry name" value="PAS"/>
</dbReference>
<feature type="region of interest" description="Disordered" evidence="1">
    <location>
        <begin position="1"/>
        <end position="31"/>
    </location>
</feature>
<dbReference type="InterPro" id="IPR000700">
    <property type="entry name" value="PAS-assoc_C"/>
</dbReference>
<sequence length="850" mass="93831">MRAGSAPLTGPGAHPPAETATESARPGSVPGASRAGLEIVLSRARVGILHRDLERRVLLVNDAFCAIVGRSSDELAGLPFEAFTHPDDRERSSRLYLEQLARAEPFEIEKRYIRPDGSATWCAVHVSFVLDAAGRPQSTITVASDIGARYEAQQGLRESEEHYRHTVELAPQIAWSADARGAVVEISPRWSEITGVDPYDATRDSWLDAIHPDDVERTQRAWRRAVDTGEPIDLTYRLLCQGSPRWFRARAAPRTDAAGEVMRWYGTLEDIHEQRITEQALRDSEERFRLAAQAAGLGIWDYDAVNQRREWSAEFKEMLGLSPHTVPSLDTAMSVVVPEDRHLLQALATAAWSGDSSAQFDVTLRIRRPSDLEERWMQTSGWRIRASTGRLERILVTIRDVTEERTAKERIRWTATHDALTGIPNRSHFTGELEAALAGTPPGSQLALVLLDLDHLKEMNDTIGHDAGDMLLRTFARRLQQAFGPRAAIGRLGGDEFAVLLSGVPGERVQAHVSRALLRLRQPFEFDGYTCDTQATAGAALFPAHGTTADELLKAADIALYVGKAQRRGEISLFEPAMRADAQRRTSMLNVARVAVRDALVVPYYQPKICLSTGRIVGLEALLRWRDDLLGVQGPDTIAAAFEDLGLAIAMSDRMLGCIADDMRRWIDRGVPPVPVAVNLSPAEFRHDGLVDRITRPFRQRGVPFERIELEITETVLLGRDTDRLAATLATFHDHGFRIALDDFGTGYASLTHLKTFPVDVIKIDKTFVSNLRAESHDAAIVDAIITLAKRLDMAVVAEGVEQDEQAEYLARRGCNYAQGYLYSGAVPAEAAEALLRAGAPAGDRCAPRA</sequence>
<dbReference type="CDD" id="cd01949">
    <property type="entry name" value="GGDEF"/>
    <property type="match status" value="1"/>
</dbReference>
<feature type="domain" description="PAC" evidence="3">
    <location>
        <begin position="106"/>
        <end position="158"/>
    </location>
</feature>
<dbReference type="NCBIfam" id="TIGR00254">
    <property type="entry name" value="GGDEF"/>
    <property type="match status" value="1"/>
</dbReference>
<organism evidence="6 7">
    <name type="scientific">Sphingomonas olei</name>
    <dbReference type="NCBI Taxonomy" id="1886787"/>
    <lineage>
        <taxon>Bacteria</taxon>
        <taxon>Pseudomonadati</taxon>
        <taxon>Pseudomonadota</taxon>
        <taxon>Alphaproteobacteria</taxon>
        <taxon>Sphingomonadales</taxon>
        <taxon>Sphingomonadaceae</taxon>
        <taxon>Sphingomonas</taxon>
    </lineage>
</organism>
<dbReference type="Gene3D" id="3.20.20.450">
    <property type="entry name" value="EAL domain"/>
    <property type="match status" value="1"/>
</dbReference>
<dbReference type="SUPFAM" id="SSF55073">
    <property type="entry name" value="Nucleotide cyclase"/>
    <property type="match status" value="1"/>
</dbReference>
<accession>A0ABY2QLW0</accession>
<reference evidence="6 7" key="1">
    <citation type="submission" date="2019-04" db="EMBL/GenBank/DDBJ databases">
        <title>Microbes associate with the intestines of laboratory mice.</title>
        <authorList>
            <person name="Navarre W."/>
            <person name="Wong E."/>
            <person name="Huang K.C."/>
            <person name="Tropini C."/>
            <person name="Ng K."/>
            <person name="Yu B."/>
        </authorList>
    </citation>
    <scope>NUCLEOTIDE SEQUENCE [LARGE SCALE GENOMIC DNA]</scope>
    <source>
        <strain evidence="6 7">NM83_B4-11</strain>
    </source>
</reference>
<gene>
    <name evidence="6" type="ORF">E5988_00260</name>
</gene>
<dbReference type="CDD" id="cd01948">
    <property type="entry name" value="EAL"/>
    <property type="match status" value="1"/>
</dbReference>
<dbReference type="InterPro" id="IPR035919">
    <property type="entry name" value="EAL_sf"/>
</dbReference>
<protein>
    <submittedName>
        <fullName evidence="6">EAL domain-containing protein</fullName>
    </submittedName>
</protein>
<dbReference type="Gene3D" id="3.30.450.20">
    <property type="entry name" value="PAS domain"/>
    <property type="match status" value="3"/>
</dbReference>
<dbReference type="InterPro" id="IPR035965">
    <property type="entry name" value="PAS-like_dom_sf"/>
</dbReference>
<evidence type="ECO:0000259" key="5">
    <source>
        <dbReference type="PROSITE" id="PS50887"/>
    </source>
</evidence>
<dbReference type="PROSITE" id="PS50113">
    <property type="entry name" value="PAC"/>
    <property type="match status" value="3"/>
</dbReference>
<dbReference type="RefSeq" id="WP_136450370.1">
    <property type="nucleotide sequence ID" value="NZ_SSTI01000001.1"/>
</dbReference>
<feature type="domain" description="GGDEF" evidence="5">
    <location>
        <begin position="444"/>
        <end position="576"/>
    </location>
</feature>
<dbReference type="CDD" id="cd00130">
    <property type="entry name" value="PAS"/>
    <property type="match status" value="2"/>
</dbReference>
<evidence type="ECO:0000259" key="4">
    <source>
        <dbReference type="PROSITE" id="PS50883"/>
    </source>
</evidence>
<name>A0ABY2QLW0_9SPHN</name>
<keyword evidence="7" id="KW-1185">Reference proteome</keyword>
<dbReference type="InterPro" id="IPR029787">
    <property type="entry name" value="Nucleotide_cyclase"/>
</dbReference>
<dbReference type="NCBIfam" id="TIGR00229">
    <property type="entry name" value="sensory_box"/>
    <property type="match status" value="3"/>
</dbReference>
<dbReference type="SUPFAM" id="SSF55785">
    <property type="entry name" value="PYP-like sensor domain (PAS domain)"/>
    <property type="match status" value="3"/>
</dbReference>
<dbReference type="SMART" id="SM00091">
    <property type="entry name" value="PAS"/>
    <property type="match status" value="3"/>
</dbReference>
<dbReference type="Pfam" id="PF00990">
    <property type="entry name" value="GGDEF"/>
    <property type="match status" value="1"/>
</dbReference>
<proteinExistence type="predicted"/>
<dbReference type="SUPFAM" id="SSF141868">
    <property type="entry name" value="EAL domain-like"/>
    <property type="match status" value="1"/>
</dbReference>
<feature type="domain" description="PAS" evidence="2">
    <location>
        <begin position="159"/>
        <end position="229"/>
    </location>
</feature>
<dbReference type="InterPro" id="IPR013655">
    <property type="entry name" value="PAS_fold_3"/>
</dbReference>
<dbReference type="InterPro" id="IPR001633">
    <property type="entry name" value="EAL_dom"/>
</dbReference>
<comment type="caution">
    <text evidence="6">The sequence shown here is derived from an EMBL/GenBank/DDBJ whole genome shotgun (WGS) entry which is preliminary data.</text>
</comment>
<dbReference type="Proteomes" id="UP000308038">
    <property type="component" value="Unassembled WGS sequence"/>
</dbReference>
<dbReference type="InterPro" id="IPR000160">
    <property type="entry name" value="GGDEF_dom"/>
</dbReference>
<feature type="domain" description="EAL" evidence="4">
    <location>
        <begin position="585"/>
        <end position="840"/>
    </location>
</feature>
<evidence type="ECO:0000259" key="2">
    <source>
        <dbReference type="PROSITE" id="PS50112"/>
    </source>
</evidence>
<dbReference type="Pfam" id="PF08447">
    <property type="entry name" value="PAS_3"/>
    <property type="match status" value="3"/>
</dbReference>
<dbReference type="SMART" id="SM00267">
    <property type="entry name" value="GGDEF"/>
    <property type="match status" value="1"/>
</dbReference>
<dbReference type="PANTHER" id="PTHR44757">
    <property type="entry name" value="DIGUANYLATE CYCLASE DGCP"/>
    <property type="match status" value="1"/>
</dbReference>